<proteinExistence type="predicted"/>
<accession>A0A381NY31</accession>
<dbReference type="InterPro" id="IPR021674">
    <property type="entry name" value="Phage_T4_Gp14_neck-protein"/>
</dbReference>
<evidence type="ECO:0008006" key="2">
    <source>
        <dbReference type="Google" id="ProtNLM"/>
    </source>
</evidence>
<organism evidence="1">
    <name type="scientific">marine metagenome</name>
    <dbReference type="NCBI Taxonomy" id="408172"/>
    <lineage>
        <taxon>unclassified sequences</taxon>
        <taxon>metagenomes</taxon>
        <taxon>ecological metagenomes</taxon>
    </lineage>
</organism>
<protein>
    <recommendedName>
        <fullName evidence="2">Neck protein</fullName>
    </recommendedName>
</protein>
<reference evidence="1" key="1">
    <citation type="submission" date="2018-05" db="EMBL/GenBank/DDBJ databases">
        <authorList>
            <person name="Lanie J.A."/>
            <person name="Ng W.-L."/>
            <person name="Kazmierczak K.M."/>
            <person name="Andrzejewski T.M."/>
            <person name="Davidsen T.M."/>
            <person name="Wayne K.J."/>
            <person name="Tettelin H."/>
            <person name="Glass J.I."/>
            <person name="Rusch D."/>
            <person name="Podicherti R."/>
            <person name="Tsui H.-C.T."/>
            <person name="Winkler M.E."/>
        </authorList>
    </citation>
    <scope>NUCLEOTIDE SEQUENCE</scope>
</reference>
<sequence>MYMPRTLVKEDLILDEDVLSQFDVKYDIEMFIKTFDNFGGPDDTITKFGLDVNDELILTVHADRFQTVTGMDHPLEGDLIWFPLSQGLFEIKYVENEQPFYQVGKNYVFDLTCEIFQYSGEKIDTGVAAIDQIESENAYSIDLLLAVGGLGTYTPNEPVYQGGTLATATAKAIVSSWTPGTRKLRVYNIVGTFATDTYVTGDTSGANWDLTSTDDQLLPTVPFADNKILETDGDSILDFSEMDPWSEGDL</sequence>
<dbReference type="EMBL" id="UINC01000681">
    <property type="protein sequence ID" value="SUZ59480.1"/>
    <property type="molecule type" value="Genomic_DNA"/>
</dbReference>
<evidence type="ECO:0000313" key="1">
    <source>
        <dbReference type="EMBL" id="SUZ59480.1"/>
    </source>
</evidence>
<dbReference type="AlphaFoldDB" id="A0A381NY31"/>
<dbReference type="Pfam" id="PF11649">
    <property type="entry name" value="T4_neck-protein"/>
    <property type="match status" value="1"/>
</dbReference>
<name>A0A381NY31_9ZZZZ</name>
<gene>
    <name evidence="1" type="ORF">METZ01_LOCUS12334</name>
</gene>